<dbReference type="Proteomes" id="UP000708208">
    <property type="component" value="Unassembled WGS sequence"/>
</dbReference>
<evidence type="ECO:0000256" key="8">
    <source>
        <dbReference type="SAM" id="MobiDB-lite"/>
    </source>
</evidence>
<keyword evidence="11" id="KW-1185">Reference proteome</keyword>
<keyword evidence="3" id="KW-0328">Glycosyltransferase</keyword>
<feature type="transmembrane region" description="Helical" evidence="9">
    <location>
        <begin position="64"/>
        <end position="83"/>
    </location>
</feature>
<dbReference type="Pfam" id="PF10034">
    <property type="entry name" value="Dpy19"/>
    <property type="match status" value="1"/>
</dbReference>
<comment type="subcellular location">
    <subcellularLocation>
        <location evidence="1">Membrane</location>
        <topology evidence="1">Multi-pass membrane protein</topology>
    </subcellularLocation>
</comment>
<gene>
    <name evidence="10" type="ORF">AFUS01_LOCUS29652</name>
</gene>
<sequence>MSVPKGSENTKSKIHRTSSTRKARRKNEFTGDWADFKRQSLSDNTSGSKVWSKKNVKIWVGNHFTQLTAVLIAIGWAIWYFWYASVLFENATRFSHLTNLERELSLPTDVAFRYSFFKKIATAEGYMDGLRLITRDYQNEKVPPIANSFHRHSLSPE</sequence>
<dbReference type="PANTHER" id="PTHR31488">
    <property type="entry name" value="DPY-19-LIKE 1, LIKE (H. SAPIENS)"/>
    <property type="match status" value="1"/>
</dbReference>
<evidence type="ECO:0000256" key="9">
    <source>
        <dbReference type="SAM" id="Phobius"/>
    </source>
</evidence>
<keyword evidence="7 9" id="KW-0472">Membrane</keyword>
<feature type="region of interest" description="Disordered" evidence="8">
    <location>
        <begin position="1"/>
        <end position="26"/>
    </location>
</feature>
<dbReference type="InterPro" id="IPR018732">
    <property type="entry name" value="Dpy-19/Dpy-19-like"/>
</dbReference>
<evidence type="ECO:0000313" key="10">
    <source>
        <dbReference type="EMBL" id="CAG7819190.1"/>
    </source>
</evidence>
<evidence type="ECO:0000256" key="1">
    <source>
        <dbReference type="ARBA" id="ARBA00004141"/>
    </source>
</evidence>
<dbReference type="EMBL" id="CAJVCH010441674">
    <property type="protein sequence ID" value="CAG7819190.1"/>
    <property type="molecule type" value="Genomic_DNA"/>
</dbReference>
<keyword evidence="5 9" id="KW-0812">Transmembrane</keyword>
<proteinExistence type="inferred from homology"/>
<dbReference type="OrthoDB" id="6019623at2759"/>
<comment type="caution">
    <text evidence="10">The sequence shown here is derived from an EMBL/GenBank/DDBJ whole genome shotgun (WGS) entry which is preliminary data.</text>
</comment>
<evidence type="ECO:0000256" key="5">
    <source>
        <dbReference type="ARBA" id="ARBA00022692"/>
    </source>
</evidence>
<accession>A0A8J2PLC8</accession>
<evidence type="ECO:0000256" key="4">
    <source>
        <dbReference type="ARBA" id="ARBA00022679"/>
    </source>
</evidence>
<protein>
    <submittedName>
        <fullName evidence="10">Uncharacterized protein</fullName>
    </submittedName>
</protein>
<feature type="compositionally biased region" description="Basic residues" evidence="8">
    <location>
        <begin position="12"/>
        <end position="25"/>
    </location>
</feature>
<dbReference type="GO" id="GO:0005637">
    <property type="term" value="C:nuclear inner membrane"/>
    <property type="evidence" value="ECO:0007669"/>
    <property type="project" value="TreeGrafter"/>
</dbReference>
<evidence type="ECO:0000256" key="6">
    <source>
        <dbReference type="ARBA" id="ARBA00022989"/>
    </source>
</evidence>
<dbReference type="PANTHER" id="PTHR31488:SF1">
    <property type="entry name" value="C-MANNOSYLTRANSFERASE DPY19L1"/>
    <property type="match status" value="1"/>
</dbReference>
<keyword evidence="4" id="KW-0808">Transferase</keyword>
<keyword evidence="6 9" id="KW-1133">Transmembrane helix</keyword>
<organism evidence="10 11">
    <name type="scientific">Allacma fusca</name>
    <dbReference type="NCBI Taxonomy" id="39272"/>
    <lineage>
        <taxon>Eukaryota</taxon>
        <taxon>Metazoa</taxon>
        <taxon>Ecdysozoa</taxon>
        <taxon>Arthropoda</taxon>
        <taxon>Hexapoda</taxon>
        <taxon>Collembola</taxon>
        <taxon>Symphypleona</taxon>
        <taxon>Sminthuridae</taxon>
        <taxon>Allacma</taxon>
    </lineage>
</organism>
<name>A0A8J2PLC8_9HEXA</name>
<evidence type="ECO:0000313" key="11">
    <source>
        <dbReference type="Proteomes" id="UP000708208"/>
    </source>
</evidence>
<evidence type="ECO:0000256" key="7">
    <source>
        <dbReference type="ARBA" id="ARBA00023136"/>
    </source>
</evidence>
<comment type="similarity">
    <text evidence="2">Belongs to the dpy-19 family.</text>
</comment>
<reference evidence="10" key="1">
    <citation type="submission" date="2021-06" db="EMBL/GenBank/DDBJ databases">
        <authorList>
            <person name="Hodson N. C."/>
            <person name="Mongue J. A."/>
            <person name="Jaron S. K."/>
        </authorList>
    </citation>
    <scope>NUCLEOTIDE SEQUENCE</scope>
</reference>
<dbReference type="GO" id="GO:0000030">
    <property type="term" value="F:mannosyltransferase activity"/>
    <property type="evidence" value="ECO:0007669"/>
    <property type="project" value="TreeGrafter"/>
</dbReference>
<evidence type="ECO:0000256" key="2">
    <source>
        <dbReference type="ARBA" id="ARBA00008744"/>
    </source>
</evidence>
<evidence type="ECO:0000256" key="3">
    <source>
        <dbReference type="ARBA" id="ARBA00022676"/>
    </source>
</evidence>
<dbReference type="AlphaFoldDB" id="A0A8J2PLC8"/>